<name>A0A135Z2H7_GARVA</name>
<keyword evidence="8" id="KW-0812">Transmembrane</keyword>
<dbReference type="InterPro" id="IPR004358">
    <property type="entry name" value="Sig_transdc_His_kin-like_C"/>
</dbReference>
<accession>A0A135Z2H7</accession>
<organism evidence="10 11">
    <name type="scientific">Gardnerella vaginalis</name>
    <dbReference type="NCBI Taxonomy" id="2702"/>
    <lineage>
        <taxon>Bacteria</taxon>
        <taxon>Bacillati</taxon>
        <taxon>Actinomycetota</taxon>
        <taxon>Actinomycetes</taxon>
        <taxon>Bifidobacteriales</taxon>
        <taxon>Bifidobacteriaceae</taxon>
        <taxon>Gardnerella</taxon>
    </lineage>
</organism>
<evidence type="ECO:0000256" key="2">
    <source>
        <dbReference type="ARBA" id="ARBA00012438"/>
    </source>
</evidence>
<dbReference type="GO" id="GO:0016036">
    <property type="term" value="P:cellular response to phosphate starvation"/>
    <property type="evidence" value="ECO:0007669"/>
    <property type="project" value="TreeGrafter"/>
</dbReference>
<dbReference type="InterPro" id="IPR036890">
    <property type="entry name" value="HATPase_C_sf"/>
</dbReference>
<dbReference type="InterPro" id="IPR050351">
    <property type="entry name" value="BphY/WalK/GraS-like"/>
</dbReference>
<dbReference type="PANTHER" id="PTHR45453:SF1">
    <property type="entry name" value="PHOSPHATE REGULON SENSOR PROTEIN PHOR"/>
    <property type="match status" value="1"/>
</dbReference>
<keyword evidence="8" id="KW-0472">Membrane</keyword>
<sequence>MPQDSSTVVFIVFGVVVVCVLLALFMLISDWFLPLSNCIIQFFSRFKCFILKSFRFSKANLNNIPYDSSSNADDISEDASKVLAMLNSPTIVIDSENDVIRASFEAYMLGVVADDDSIVQPKVIRAVNNVRSSGTCERFNLVTSTPDRYIDVQDDVFSLDHDSYESRDNCENCKTSALSTVTRPNWLNVTVGSIGNGLIVVIIEDTSAAHRFAQTREDFISNVSDQLISSTRMISNLTKVLQFERVSDVSEEKIKNVAALANKSSKRLEHMLEDLLLLISAQDPINPNDSSILSVKDIIDEVKNQVVSLAKNCCVKIRVQSESSLKVLGYENQICTAIRKLVENAIVYSHKNGVVSIKAVVSGSGKYALIKVVDCGVGIPLCDQSRIFERFYRSSNQNDNSQDGVGLGLAIAKHVALTHNGWITLWSKPNQGTTVNFVLPIAPIGADLL</sequence>
<dbReference type="PANTHER" id="PTHR45453">
    <property type="entry name" value="PHOSPHATE REGULON SENSOR PROTEIN PHOR"/>
    <property type="match status" value="1"/>
</dbReference>
<keyword evidence="4" id="KW-0808">Transferase</keyword>
<protein>
    <recommendedName>
        <fullName evidence="7">Sensor-like histidine kinase SenX3</fullName>
        <ecNumber evidence="2">2.7.13.3</ecNumber>
    </recommendedName>
</protein>
<evidence type="ECO:0000313" key="10">
    <source>
        <dbReference type="EMBL" id="KXI15838.1"/>
    </source>
</evidence>
<dbReference type="GO" id="GO:0004721">
    <property type="term" value="F:phosphoprotein phosphatase activity"/>
    <property type="evidence" value="ECO:0007669"/>
    <property type="project" value="TreeGrafter"/>
</dbReference>
<dbReference type="SMART" id="SM00387">
    <property type="entry name" value="HATPase_c"/>
    <property type="match status" value="1"/>
</dbReference>
<comment type="catalytic activity">
    <reaction evidence="1">
        <text>ATP + protein L-histidine = ADP + protein N-phospho-L-histidine.</text>
        <dbReference type="EC" id="2.7.13.3"/>
    </reaction>
</comment>
<comment type="caution">
    <text evidence="10">The sequence shown here is derived from an EMBL/GenBank/DDBJ whole genome shotgun (WGS) entry which is preliminary data.</text>
</comment>
<keyword evidence="8" id="KW-1133">Transmembrane helix</keyword>
<dbReference type="EMBL" id="LSRC01000057">
    <property type="protein sequence ID" value="KXI15838.1"/>
    <property type="molecule type" value="Genomic_DNA"/>
</dbReference>
<dbReference type="InterPro" id="IPR003661">
    <property type="entry name" value="HisK_dim/P_dom"/>
</dbReference>
<feature type="transmembrane region" description="Helical" evidence="8">
    <location>
        <begin position="7"/>
        <end position="33"/>
    </location>
</feature>
<dbReference type="GO" id="GO:0000155">
    <property type="term" value="F:phosphorelay sensor kinase activity"/>
    <property type="evidence" value="ECO:0007669"/>
    <property type="project" value="InterPro"/>
</dbReference>
<dbReference type="CDD" id="cd00082">
    <property type="entry name" value="HisKA"/>
    <property type="match status" value="1"/>
</dbReference>
<dbReference type="InterPro" id="IPR005467">
    <property type="entry name" value="His_kinase_dom"/>
</dbReference>
<dbReference type="GO" id="GO:0005886">
    <property type="term" value="C:plasma membrane"/>
    <property type="evidence" value="ECO:0007669"/>
    <property type="project" value="TreeGrafter"/>
</dbReference>
<evidence type="ECO:0000256" key="1">
    <source>
        <dbReference type="ARBA" id="ARBA00000085"/>
    </source>
</evidence>
<evidence type="ECO:0000313" key="11">
    <source>
        <dbReference type="Proteomes" id="UP000070505"/>
    </source>
</evidence>
<dbReference type="Gene3D" id="3.30.565.10">
    <property type="entry name" value="Histidine kinase-like ATPase, C-terminal domain"/>
    <property type="match status" value="1"/>
</dbReference>
<evidence type="ECO:0000256" key="7">
    <source>
        <dbReference type="ARBA" id="ARBA00039401"/>
    </source>
</evidence>
<evidence type="ECO:0000256" key="6">
    <source>
        <dbReference type="ARBA" id="ARBA00023012"/>
    </source>
</evidence>
<evidence type="ECO:0000256" key="4">
    <source>
        <dbReference type="ARBA" id="ARBA00022679"/>
    </source>
</evidence>
<dbReference type="InterPro" id="IPR003594">
    <property type="entry name" value="HATPase_dom"/>
</dbReference>
<dbReference type="SUPFAM" id="SSF55874">
    <property type="entry name" value="ATPase domain of HSP90 chaperone/DNA topoisomerase II/histidine kinase"/>
    <property type="match status" value="1"/>
</dbReference>
<evidence type="ECO:0000256" key="8">
    <source>
        <dbReference type="SAM" id="Phobius"/>
    </source>
</evidence>
<dbReference type="RefSeq" id="WP_075523992.1">
    <property type="nucleotide sequence ID" value="NZ_KQ961876.1"/>
</dbReference>
<proteinExistence type="predicted"/>
<dbReference type="Pfam" id="PF02518">
    <property type="entry name" value="HATPase_c"/>
    <property type="match status" value="1"/>
</dbReference>
<dbReference type="AlphaFoldDB" id="A0A135Z2H7"/>
<evidence type="ECO:0000256" key="3">
    <source>
        <dbReference type="ARBA" id="ARBA00022553"/>
    </source>
</evidence>
<dbReference type="CDD" id="cd00075">
    <property type="entry name" value="HATPase"/>
    <property type="match status" value="1"/>
</dbReference>
<keyword evidence="5 10" id="KW-0418">Kinase</keyword>
<dbReference type="EC" id="2.7.13.3" evidence="2"/>
<keyword evidence="3" id="KW-0597">Phosphoprotein</keyword>
<gene>
    <name evidence="10" type="ORF">HMPREF3230_01274</name>
</gene>
<evidence type="ECO:0000259" key="9">
    <source>
        <dbReference type="PROSITE" id="PS50109"/>
    </source>
</evidence>
<dbReference type="PRINTS" id="PR00344">
    <property type="entry name" value="BCTRLSENSOR"/>
</dbReference>
<feature type="domain" description="Histidine kinase" evidence="9">
    <location>
        <begin position="222"/>
        <end position="443"/>
    </location>
</feature>
<reference evidence="10 11" key="1">
    <citation type="submission" date="2016-02" db="EMBL/GenBank/DDBJ databases">
        <authorList>
            <person name="Wen L."/>
            <person name="He K."/>
            <person name="Yang H."/>
        </authorList>
    </citation>
    <scope>NUCLEOTIDE SEQUENCE [LARGE SCALE GENOMIC DNA]</scope>
    <source>
        <strain evidence="10 11">CMW7778B</strain>
    </source>
</reference>
<keyword evidence="6" id="KW-0902">Two-component regulatory system</keyword>
<dbReference type="Proteomes" id="UP000070505">
    <property type="component" value="Unassembled WGS sequence"/>
</dbReference>
<dbReference type="PATRIC" id="fig|2702.101.peg.1259"/>
<dbReference type="PROSITE" id="PS50109">
    <property type="entry name" value="HIS_KIN"/>
    <property type="match status" value="1"/>
</dbReference>
<evidence type="ECO:0000256" key="5">
    <source>
        <dbReference type="ARBA" id="ARBA00022777"/>
    </source>
</evidence>